<dbReference type="Gene3D" id="3.50.50.60">
    <property type="entry name" value="FAD/NAD(P)-binding domain"/>
    <property type="match status" value="2"/>
</dbReference>
<keyword evidence="4 7" id="KW-0560">Oxidoreductase</keyword>
<comment type="cofactor">
    <cofactor evidence="1 7">
        <name>FAD</name>
        <dbReference type="ChEBI" id="CHEBI:57692"/>
    </cofactor>
</comment>
<keyword evidence="7" id="KW-0274">FAD</keyword>
<organism evidence="9 10">
    <name type="scientific">Nematostella vectensis</name>
    <name type="common">Starlet sea anemone</name>
    <dbReference type="NCBI Taxonomy" id="45351"/>
    <lineage>
        <taxon>Eukaryota</taxon>
        <taxon>Metazoa</taxon>
        <taxon>Cnidaria</taxon>
        <taxon>Anthozoa</taxon>
        <taxon>Hexacorallia</taxon>
        <taxon>Actiniaria</taxon>
        <taxon>Edwardsiidae</taxon>
        <taxon>Nematostella</taxon>
    </lineage>
</organism>
<dbReference type="InterPro" id="IPR050703">
    <property type="entry name" value="Flavin_MAO"/>
</dbReference>
<evidence type="ECO:0000256" key="1">
    <source>
        <dbReference type="ARBA" id="ARBA00001974"/>
    </source>
</evidence>
<dbReference type="EMBL" id="DS469509">
    <property type="protein sequence ID" value="EDO49428.1"/>
    <property type="molecule type" value="Genomic_DNA"/>
</dbReference>
<dbReference type="GO" id="GO:0005741">
    <property type="term" value="C:mitochondrial outer membrane"/>
    <property type="evidence" value="ECO:0007669"/>
    <property type="project" value="UniProtKB-SubCell"/>
</dbReference>
<dbReference type="InterPro" id="IPR002937">
    <property type="entry name" value="Amino_oxidase"/>
</dbReference>
<dbReference type="PhylomeDB" id="A7RGH3"/>
<dbReference type="SUPFAM" id="SSF54373">
    <property type="entry name" value="FAD-linked reductases, C-terminal domain"/>
    <property type="match status" value="1"/>
</dbReference>
<dbReference type="PANTHER" id="PTHR43563">
    <property type="entry name" value="AMINE OXIDASE"/>
    <property type="match status" value="1"/>
</dbReference>
<dbReference type="Proteomes" id="UP000001593">
    <property type="component" value="Unassembled WGS sequence"/>
</dbReference>
<evidence type="ECO:0000313" key="10">
    <source>
        <dbReference type="Proteomes" id="UP000001593"/>
    </source>
</evidence>
<name>A7RGH3_NEMVE</name>
<keyword evidence="7" id="KW-1133">Transmembrane helix</keyword>
<dbReference type="InterPro" id="IPR001613">
    <property type="entry name" value="Flavin_amine_oxidase"/>
</dbReference>
<dbReference type="STRING" id="45351.A7RGH3"/>
<feature type="binding site" evidence="6">
    <location>
        <position position="446"/>
    </location>
    <ligand>
        <name>FAD</name>
        <dbReference type="ChEBI" id="CHEBI:57692"/>
    </ligand>
</feature>
<dbReference type="Gene3D" id="3.90.660.10">
    <property type="match status" value="1"/>
</dbReference>
<comment type="similarity">
    <text evidence="3 7">Belongs to the flavin monoamine oxidase family.</text>
</comment>
<evidence type="ECO:0000256" key="7">
    <source>
        <dbReference type="RuleBase" id="RU362067"/>
    </source>
</evidence>
<protein>
    <recommendedName>
        <fullName evidence="7">Amine oxidase</fullName>
        <ecNumber evidence="7">1.4.3.-</ecNumber>
    </recommendedName>
</protein>
<evidence type="ECO:0000313" key="9">
    <source>
        <dbReference type="EMBL" id="EDO49428.1"/>
    </source>
</evidence>
<proteinExistence type="inferred from homology"/>
<dbReference type="eggNOG" id="KOG0029">
    <property type="taxonomic scope" value="Eukaryota"/>
</dbReference>
<evidence type="ECO:0000256" key="6">
    <source>
        <dbReference type="PIRSR" id="PIRSR601613-1"/>
    </source>
</evidence>
<evidence type="ECO:0000256" key="2">
    <source>
        <dbReference type="ARBA" id="ARBA00004362"/>
    </source>
</evidence>
<dbReference type="OMA" id="MEQHICH"/>
<feature type="binding site" evidence="6">
    <location>
        <position position="363"/>
    </location>
    <ligand>
        <name>substrate</name>
    </ligand>
</feature>
<dbReference type="PANTHER" id="PTHR43563:SF14">
    <property type="entry name" value="AMINE OXIDASE"/>
    <property type="match status" value="1"/>
</dbReference>
<reference evidence="9 10" key="1">
    <citation type="journal article" date="2007" name="Science">
        <title>Sea anemone genome reveals ancestral eumetazoan gene repertoire and genomic organization.</title>
        <authorList>
            <person name="Putnam N.H."/>
            <person name="Srivastava M."/>
            <person name="Hellsten U."/>
            <person name="Dirks B."/>
            <person name="Chapman J."/>
            <person name="Salamov A."/>
            <person name="Terry A."/>
            <person name="Shapiro H."/>
            <person name="Lindquist E."/>
            <person name="Kapitonov V.V."/>
            <person name="Jurka J."/>
            <person name="Genikhovich G."/>
            <person name="Grigoriev I.V."/>
            <person name="Lucas S.M."/>
            <person name="Steele R.E."/>
            <person name="Finnerty J.R."/>
            <person name="Technau U."/>
            <person name="Martindale M.Q."/>
            <person name="Rokhsar D.S."/>
        </authorList>
    </citation>
    <scope>NUCLEOTIDE SEQUENCE [LARGE SCALE GENOMIC DNA]</scope>
    <source>
        <strain evidence="10">CH2 X CH6</strain>
    </source>
</reference>
<dbReference type="Pfam" id="PF01593">
    <property type="entry name" value="Amino_oxidase"/>
    <property type="match status" value="2"/>
</dbReference>
<keyword evidence="7" id="KW-0285">Flavoprotein</keyword>
<dbReference type="EC" id="1.4.3.-" evidence="7"/>
<feature type="binding site" evidence="6">
    <location>
        <position position="251"/>
    </location>
    <ligand>
        <name>FAD</name>
        <dbReference type="ChEBI" id="CHEBI:57692"/>
    </ligand>
</feature>
<dbReference type="SUPFAM" id="SSF51905">
    <property type="entry name" value="FAD/NAD(P)-binding domain"/>
    <property type="match status" value="1"/>
</dbReference>
<dbReference type="InterPro" id="IPR036188">
    <property type="entry name" value="FAD/NAD-bd_sf"/>
</dbReference>
<dbReference type="PRINTS" id="PR00757">
    <property type="entry name" value="AMINEOXDASEF"/>
</dbReference>
<sequence length="523" mass="57457">MATASSGDEDVVVDVVVVGAGTSGLCSAYEILKAQKDCKVVVLEAKGRVGGRLDTKELKTATGTDNWDLGGQWIGRTQLDILDLMTELGLEKFDQWYEGDKLVHLSSGGIKRYSGAYPSISYFSLLDIHRLSKKFEKMCKEVPLEDPHLCQYAEEWDGETVESWVRKNGWTKACREMMEVAVGVVFGATCSQLSLLYFLHYVNSSGGWRVLIESGMKGSAQEFKIKGGAFQIPVILAEKVGMDKVRLNQPVTMIKQDEDKIHIQTRNGTTYTAKAAIIAIPPTQANKIEFSPPLPYMQRRILDSMCPSNLTKFIATYSTAFWREEGLSGEICHSSDSHCCERQPVGFAIDGASSSGSPAIVGFVTSYAATRFTNKTEEEKKDIIINCLSKYIGTKALEPLDFVVRDWSSVEWNGGCPVDVMGPGAITNYGDCMRQPFERVYWVGIEIFITFSGCTGWGVLGGYEILLSSQGVLSGYGIFITFSGCTGVYWAGTETSPVWKGYISGAVNAGRRAAKEVLELLYS</sequence>
<comment type="catalytic activity">
    <reaction evidence="5">
        <text>a secondary aliphatic amine + O2 + H2O = a primary amine + an aldehyde + H2O2</text>
        <dbReference type="Rhea" id="RHEA:26414"/>
        <dbReference type="ChEBI" id="CHEBI:15377"/>
        <dbReference type="ChEBI" id="CHEBI:15379"/>
        <dbReference type="ChEBI" id="CHEBI:16240"/>
        <dbReference type="ChEBI" id="CHEBI:17478"/>
        <dbReference type="ChEBI" id="CHEBI:58855"/>
        <dbReference type="ChEBI" id="CHEBI:65296"/>
        <dbReference type="EC" id="1.4.3.4"/>
    </reaction>
</comment>
<keyword evidence="7" id="KW-0472">Membrane</keyword>
<accession>A7RGH3</accession>
<keyword evidence="7" id="KW-0812">Transmembrane</keyword>
<comment type="subcellular location">
    <subcellularLocation>
        <location evidence="2">Mitochondrion outer membrane</location>
        <topology evidence="2">Single-pass type IV membrane protein</topology>
        <orientation evidence="2">Cytoplasmic side</orientation>
    </subcellularLocation>
</comment>
<evidence type="ECO:0000256" key="4">
    <source>
        <dbReference type="ARBA" id="ARBA00023002"/>
    </source>
</evidence>
<feature type="domain" description="Amine oxidase" evidence="8">
    <location>
        <begin position="23"/>
        <end position="444"/>
    </location>
</feature>
<feature type="transmembrane region" description="Helical" evidence="7">
    <location>
        <begin position="472"/>
        <end position="492"/>
    </location>
</feature>
<dbReference type="GO" id="GO:0008131">
    <property type="term" value="F:primary methylamine oxidase activity"/>
    <property type="evidence" value="ECO:0007669"/>
    <property type="project" value="UniProtKB-ARBA"/>
</dbReference>
<dbReference type="GO" id="GO:0097621">
    <property type="term" value="F:monoamine oxidase activity"/>
    <property type="evidence" value="ECO:0007669"/>
    <property type="project" value="UniProtKB-EC"/>
</dbReference>
<dbReference type="AlphaFoldDB" id="A7RGH3"/>
<feature type="domain" description="Amine oxidase" evidence="8">
    <location>
        <begin position="484"/>
        <end position="518"/>
    </location>
</feature>
<dbReference type="Gene3D" id="1.10.405.10">
    <property type="entry name" value="Guanine Nucleotide Dissociation Inhibitor, domain 1"/>
    <property type="match status" value="1"/>
</dbReference>
<evidence type="ECO:0000259" key="8">
    <source>
        <dbReference type="Pfam" id="PF01593"/>
    </source>
</evidence>
<gene>
    <name evidence="9" type="ORF">NEMVEDRAFT_v1g196827</name>
</gene>
<feature type="binding site" evidence="6">
    <location>
        <begin position="44"/>
        <end position="45"/>
    </location>
    <ligand>
        <name>FAD</name>
        <dbReference type="ChEBI" id="CHEBI:57692"/>
    </ligand>
</feature>
<evidence type="ECO:0000256" key="5">
    <source>
        <dbReference type="ARBA" id="ARBA00048448"/>
    </source>
</evidence>
<evidence type="ECO:0000256" key="3">
    <source>
        <dbReference type="ARBA" id="ARBA00005995"/>
    </source>
</evidence>
<feature type="binding site" evidence="6">
    <location>
        <position position="23"/>
    </location>
    <ligand>
        <name>FAD</name>
        <dbReference type="ChEBI" id="CHEBI:57692"/>
    </ligand>
</feature>
<feature type="transmembrane region" description="Helical" evidence="7">
    <location>
        <begin position="440"/>
        <end position="460"/>
    </location>
</feature>
<keyword evidence="10" id="KW-1185">Reference proteome</keyword>
<dbReference type="InParanoid" id="A7RGH3"/>
<dbReference type="HOGENOM" id="CLU_004498_0_4_1"/>